<accession>A0A0D3C7K9</accession>
<dbReference type="STRING" id="109376.A0A0D3C7K9"/>
<dbReference type="EnsemblPlants" id="Bo5g004780.1">
    <property type="protein sequence ID" value="Bo5g004780.1"/>
    <property type="gene ID" value="Bo5g004780"/>
</dbReference>
<evidence type="ECO:0000313" key="3">
    <source>
        <dbReference type="Proteomes" id="UP000032141"/>
    </source>
</evidence>
<dbReference type="AlphaFoldDB" id="A0A0D3C7K9"/>
<protein>
    <submittedName>
        <fullName evidence="2">Uncharacterized protein</fullName>
    </submittedName>
</protein>
<dbReference type="PANTHER" id="PTHR36702:SF1">
    <property type="entry name" value="HOLLIDAY JUNCTION RESOLVASE"/>
    <property type="match status" value="1"/>
</dbReference>
<evidence type="ECO:0000313" key="2">
    <source>
        <dbReference type="EnsemblPlants" id="Bo5g004780.1"/>
    </source>
</evidence>
<sequence>MAGGEGGASAEDGGLAAARVPHARAVAKLLEVRAASSGLRLRLFRWLRIRLVERNTMVEVMGDLLNGNETELKECGFRRLPRVFIGGGKLNVITAHGCSGDELSFIEVGDSGEEGGDGGDGGEEGGSGGVGERSGDGELTQEFKLTVLDSLFVDDKQSHDSQTKTSLVNIWSISFKSASSARVLVLARVVFFRSVMRYSFELGEDAKLKKRAAIHLPRDGQCHNRASKAFHLRN</sequence>
<name>A0A0D3C7K9_BRAOL</name>
<dbReference type="HOGENOM" id="CLU_092194_0_0_1"/>
<dbReference type="PANTHER" id="PTHR36702">
    <property type="entry name" value="HOLLIDAY JUNCTION RESOLVASE"/>
    <property type="match status" value="1"/>
</dbReference>
<feature type="compositionally biased region" description="Acidic residues" evidence="1">
    <location>
        <begin position="110"/>
        <end position="123"/>
    </location>
</feature>
<proteinExistence type="predicted"/>
<reference evidence="2 3" key="1">
    <citation type="journal article" date="2014" name="Genome Biol.">
        <title>Transcriptome and methylome profiling reveals relics of genome dominance in the mesopolyploid Brassica oleracea.</title>
        <authorList>
            <person name="Parkin I.A."/>
            <person name="Koh C."/>
            <person name="Tang H."/>
            <person name="Robinson S.J."/>
            <person name="Kagale S."/>
            <person name="Clarke W.E."/>
            <person name="Town C.D."/>
            <person name="Nixon J."/>
            <person name="Krishnakumar V."/>
            <person name="Bidwell S.L."/>
            <person name="Denoeud F."/>
            <person name="Belcram H."/>
            <person name="Links M.G."/>
            <person name="Just J."/>
            <person name="Clarke C."/>
            <person name="Bender T."/>
            <person name="Huebert T."/>
            <person name="Mason A.S."/>
            <person name="Pires J.C."/>
            <person name="Barker G."/>
            <person name="Moore J."/>
            <person name="Walley P.G."/>
            <person name="Manoli S."/>
            <person name="Batley J."/>
            <person name="Edwards D."/>
            <person name="Nelson M.N."/>
            <person name="Wang X."/>
            <person name="Paterson A.H."/>
            <person name="King G."/>
            <person name="Bancroft I."/>
            <person name="Chalhoub B."/>
            <person name="Sharpe A.G."/>
        </authorList>
    </citation>
    <scope>NUCLEOTIDE SEQUENCE</scope>
    <source>
        <strain evidence="2 3">cv. TO1000</strain>
    </source>
</reference>
<evidence type="ECO:0000256" key="1">
    <source>
        <dbReference type="SAM" id="MobiDB-lite"/>
    </source>
</evidence>
<keyword evidence="3" id="KW-1185">Reference proteome</keyword>
<dbReference type="Proteomes" id="UP000032141">
    <property type="component" value="Chromosome C5"/>
</dbReference>
<reference evidence="2" key="2">
    <citation type="submission" date="2015-03" db="UniProtKB">
        <authorList>
            <consortium name="EnsemblPlants"/>
        </authorList>
    </citation>
    <scope>IDENTIFICATION</scope>
</reference>
<organism evidence="2 3">
    <name type="scientific">Brassica oleracea var. oleracea</name>
    <dbReference type="NCBI Taxonomy" id="109376"/>
    <lineage>
        <taxon>Eukaryota</taxon>
        <taxon>Viridiplantae</taxon>
        <taxon>Streptophyta</taxon>
        <taxon>Embryophyta</taxon>
        <taxon>Tracheophyta</taxon>
        <taxon>Spermatophyta</taxon>
        <taxon>Magnoliopsida</taxon>
        <taxon>eudicotyledons</taxon>
        <taxon>Gunneridae</taxon>
        <taxon>Pentapetalae</taxon>
        <taxon>rosids</taxon>
        <taxon>malvids</taxon>
        <taxon>Brassicales</taxon>
        <taxon>Brassicaceae</taxon>
        <taxon>Brassiceae</taxon>
        <taxon>Brassica</taxon>
    </lineage>
</organism>
<dbReference type="Gramene" id="Bo5g004780.1">
    <property type="protein sequence ID" value="Bo5g004780.1"/>
    <property type="gene ID" value="Bo5g004780"/>
</dbReference>
<feature type="region of interest" description="Disordered" evidence="1">
    <location>
        <begin position="109"/>
        <end position="135"/>
    </location>
</feature>